<gene>
    <name evidence="2" type="ORF">M440DRAFT_1183786</name>
</gene>
<feature type="region of interest" description="Disordered" evidence="1">
    <location>
        <begin position="1"/>
        <end position="22"/>
    </location>
</feature>
<keyword evidence="3" id="KW-1185">Reference proteome</keyword>
<reference evidence="2 3" key="1">
    <citation type="submission" date="2016-07" db="EMBL/GenBank/DDBJ databases">
        <title>Multiple horizontal gene transfer events from other fungi enriched the ability of initially mycotrophic Trichoderma (Ascomycota) to feed on dead plant biomass.</title>
        <authorList>
            <consortium name="DOE Joint Genome Institute"/>
            <person name="Aerts A."/>
            <person name="Atanasova L."/>
            <person name="Chenthamara K."/>
            <person name="Zhang J."/>
            <person name="Grujic M."/>
            <person name="Henrissat B."/>
            <person name="Kuo A."/>
            <person name="Salamov A."/>
            <person name="Lipzen A."/>
            <person name="Labutti K."/>
            <person name="Barry K."/>
            <person name="Miao Y."/>
            <person name="Rahimi M.J."/>
            <person name="Shen Q."/>
            <person name="Grigoriev I.V."/>
            <person name="Kubicek C.P."/>
            <person name="Druzhinina I.S."/>
        </authorList>
    </citation>
    <scope>NUCLEOTIDE SEQUENCE [LARGE SCALE GENOMIC DNA]</scope>
    <source>
        <strain evidence="2 3">ATCC 18648</strain>
    </source>
</reference>
<feature type="compositionally biased region" description="Basic and acidic residues" evidence="1">
    <location>
        <begin position="1"/>
        <end position="12"/>
    </location>
</feature>
<dbReference type="EMBL" id="KZ679129">
    <property type="protein sequence ID" value="PTB78059.1"/>
    <property type="molecule type" value="Genomic_DNA"/>
</dbReference>
<proteinExistence type="predicted"/>
<evidence type="ECO:0000313" key="3">
    <source>
        <dbReference type="Proteomes" id="UP000240760"/>
    </source>
</evidence>
<name>A0A2T4C914_TRILO</name>
<sequence>MNERSVRTKDIPEIQGTAPDLDVAPISSPHDIIQATDRTSPETTFHRITARIFTPKYPERGGLSQIETHQPQLDPRRLAHASIPFIYIQYMHVPRLHTNLAESHLILHLTPHRCHSAPHIPDSSKHVSFIPVQSSAHPYPYPYASA</sequence>
<evidence type="ECO:0000256" key="1">
    <source>
        <dbReference type="SAM" id="MobiDB-lite"/>
    </source>
</evidence>
<accession>A0A2T4C914</accession>
<protein>
    <submittedName>
        <fullName evidence="2">Uncharacterized protein</fullName>
    </submittedName>
</protein>
<dbReference type="Proteomes" id="UP000240760">
    <property type="component" value="Unassembled WGS sequence"/>
</dbReference>
<dbReference type="AlphaFoldDB" id="A0A2T4C914"/>
<organism evidence="2 3">
    <name type="scientific">Trichoderma longibrachiatum ATCC 18648</name>
    <dbReference type="NCBI Taxonomy" id="983965"/>
    <lineage>
        <taxon>Eukaryota</taxon>
        <taxon>Fungi</taxon>
        <taxon>Dikarya</taxon>
        <taxon>Ascomycota</taxon>
        <taxon>Pezizomycotina</taxon>
        <taxon>Sordariomycetes</taxon>
        <taxon>Hypocreomycetidae</taxon>
        <taxon>Hypocreales</taxon>
        <taxon>Hypocreaceae</taxon>
        <taxon>Trichoderma</taxon>
    </lineage>
</organism>
<evidence type="ECO:0000313" key="2">
    <source>
        <dbReference type="EMBL" id="PTB78059.1"/>
    </source>
</evidence>